<feature type="chain" id="PRO_5015002666" evidence="1">
    <location>
        <begin position="23"/>
        <end position="247"/>
    </location>
</feature>
<dbReference type="OrthoDB" id="9131874at2"/>
<keyword evidence="1" id="KW-0732">Signal</keyword>
<organism evidence="2 3">
    <name type="scientific">Trinickia dabaoshanensis</name>
    <dbReference type="NCBI Taxonomy" id="564714"/>
    <lineage>
        <taxon>Bacteria</taxon>
        <taxon>Pseudomonadati</taxon>
        <taxon>Pseudomonadota</taxon>
        <taxon>Betaproteobacteria</taxon>
        <taxon>Burkholderiales</taxon>
        <taxon>Burkholderiaceae</taxon>
        <taxon>Trinickia</taxon>
    </lineage>
</organism>
<keyword evidence="3" id="KW-1185">Reference proteome</keyword>
<comment type="caution">
    <text evidence="2">The sequence shown here is derived from an EMBL/GenBank/DDBJ whole genome shotgun (WGS) entry which is preliminary data.</text>
</comment>
<accession>A0A2N7W0Z8</accession>
<sequence>MNRHALRRLGAASALLCLSACADVSNGLNAAVDKANAAFNQALGSLSGGSAGSANASASGPVYTPISGGNSLSGLFTGQNQQRANYGQIPYPRVALDYLTYGANLPCWKIRATIWSNARHSHDETFQICDVPIVVKDAIGQAGTLNTQGIIDKIDGTRAPLNVANTGEQRTRGPLPPLRPLSVQLVSTGPMFQGNPLQTRLDAINARIAYVSGYVPLGDSTLMSVVSSAFYDYRIWIWKFEQGGMQS</sequence>
<evidence type="ECO:0000313" key="3">
    <source>
        <dbReference type="Proteomes" id="UP000235616"/>
    </source>
</evidence>
<dbReference type="RefSeq" id="WP_102643733.1">
    <property type="nucleotide sequence ID" value="NZ_PNYA01000002.1"/>
</dbReference>
<dbReference type="AlphaFoldDB" id="A0A2N7W0Z8"/>
<name>A0A2N7W0Z8_9BURK</name>
<proteinExistence type="predicted"/>
<reference evidence="2 3" key="1">
    <citation type="submission" date="2018-01" db="EMBL/GenBank/DDBJ databases">
        <title>Whole genome analyses suggest that Burkholderia sensu lato contains two further novel genera in the rhizoxinica-symbiotica group Mycetohabitans gen. nov., and Trinickia gen. nov.: implications for the evolution of diazotrophy and nodulation in the Burkholderiaceae.</title>
        <authorList>
            <person name="Estrada-de los Santos P."/>
            <person name="Palmer M."/>
            <person name="Chavez-Ramirez B."/>
            <person name="Beukes C."/>
            <person name="Steenkamp E.T."/>
            <person name="Hirsch A.M."/>
            <person name="Manyaka P."/>
            <person name="Maluk M."/>
            <person name="Lafos M."/>
            <person name="Crook M."/>
            <person name="Gross E."/>
            <person name="Simon M.F."/>
            <person name="Bueno dos Reis Junior F."/>
            <person name="Poole P.S."/>
            <person name="Venter S.N."/>
            <person name="James E.K."/>
        </authorList>
    </citation>
    <scope>NUCLEOTIDE SEQUENCE [LARGE SCALE GENOMIC DNA]</scope>
    <source>
        <strain evidence="2 3">GIMN1.004</strain>
    </source>
</reference>
<protein>
    <submittedName>
        <fullName evidence="2">Uncharacterized protein</fullName>
    </submittedName>
</protein>
<gene>
    <name evidence="2" type="ORF">C0Z18_02135</name>
</gene>
<dbReference type="Proteomes" id="UP000235616">
    <property type="component" value="Unassembled WGS sequence"/>
</dbReference>
<feature type="signal peptide" evidence="1">
    <location>
        <begin position="1"/>
        <end position="22"/>
    </location>
</feature>
<evidence type="ECO:0000313" key="2">
    <source>
        <dbReference type="EMBL" id="PMS23043.1"/>
    </source>
</evidence>
<evidence type="ECO:0000256" key="1">
    <source>
        <dbReference type="SAM" id="SignalP"/>
    </source>
</evidence>
<dbReference type="EMBL" id="PNYA01000002">
    <property type="protein sequence ID" value="PMS23043.1"/>
    <property type="molecule type" value="Genomic_DNA"/>
</dbReference>